<dbReference type="Pfam" id="PF26577">
    <property type="entry name" value="TSEN34_N"/>
    <property type="match status" value="1"/>
</dbReference>
<dbReference type="CDD" id="cd22363">
    <property type="entry name" value="tRNA-intron_lyase_C"/>
    <property type="match status" value="1"/>
</dbReference>
<dbReference type="SUPFAM" id="SSF53032">
    <property type="entry name" value="tRNA-intron endonuclease catalytic domain-like"/>
    <property type="match status" value="1"/>
</dbReference>
<accession>A0AAW1PIA2</accession>
<evidence type="ECO:0000259" key="6">
    <source>
        <dbReference type="Pfam" id="PF01974"/>
    </source>
</evidence>
<dbReference type="InterPro" id="IPR059049">
    <property type="entry name" value="TSEN34_N"/>
</dbReference>
<dbReference type="EMBL" id="JALJOR010000011">
    <property type="protein sequence ID" value="KAK9808607.1"/>
    <property type="molecule type" value="Genomic_DNA"/>
</dbReference>
<evidence type="ECO:0000256" key="4">
    <source>
        <dbReference type="ARBA" id="ARBA00023239"/>
    </source>
</evidence>
<dbReference type="PANTHER" id="PTHR13070">
    <property type="entry name" value="TRNA-SPLICING ENDONUCLEASE SUBUNIT SEN34-RELATED"/>
    <property type="match status" value="1"/>
</dbReference>
<keyword evidence="4" id="KW-0456">Lyase</keyword>
<dbReference type="GO" id="GO:0000213">
    <property type="term" value="F:tRNA-intron lyase activity"/>
    <property type="evidence" value="ECO:0007669"/>
    <property type="project" value="UniProtKB-EC"/>
</dbReference>
<comment type="similarity">
    <text evidence="1">Belongs to the tRNA-intron endonuclease family.</text>
</comment>
<sequence>MQAEQAPVITTSHQPDTGYIWDPAVARNFRWKHRIVGSMVGGIAGYKQQHSIGGLPLQLSADEVTLALNSGWASLQCCTVLEPDAQATNSGSMVDADQADSGAQALEVTWADWQQALADNAKFIYPTTASPANLAADNHLESDSRPAAAAEWAYPRTQQERHRFRVFADLHARGYWLTAGAAFGADLLAYPGDPAQFHAVFCIRLLPDVAALSPVAVAAAARGAHVARKHLLLASVSQVGDCEENAGLEVCVSYVSFAPEAGFGPQLQGTE</sequence>
<dbReference type="InterPro" id="IPR006677">
    <property type="entry name" value="tRNA_intron_Endonuc_cat-like"/>
</dbReference>
<evidence type="ECO:0000256" key="3">
    <source>
        <dbReference type="ARBA" id="ARBA00022694"/>
    </source>
</evidence>
<feature type="domain" description="TSEN34 N-terminal" evidence="7">
    <location>
        <begin position="12"/>
        <end position="75"/>
    </location>
</feature>
<dbReference type="Gene3D" id="3.40.1350.10">
    <property type="match status" value="1"/>
</dbReference>
<dbReference type="EC" id="4.6.1.16" evidence="2"/>
<keyword evidence="3" id="KW-0819">tRNA processing</keyword>
<dbReference type="InterPro" id="IPR011856">
    <property type="entry name" value="tRNA_endonuc-like_dom_sf"/>
</dbReference>
<evidence type="ECO:0000256" key="5">
    <source>
        <dbReference type="ARBA" id="ARBA00034031"/>
    </source>
</evidence>
<evidence type="ECO:0000313" key="9">
    <source>
        <dbReference type="Proteomes" id="UP001489004"/>
    </source>
</evidence>
<reference evidence="8 9" key="1">
    <citation type="journal article" date="2024" name="Nat. Commun.">
        <title>Phylogenomics reveals the evolutionary origins of lichenization in chlorophyte algae.</title>
        <authorList>
            <person name="Puginier C."/>
            <person name="Libourel C."/>
            <person name="Otte J."/>
            <person name="Skaloud P."/>
            <person name="Haon M."/>
            <person name="Grisel S."/>
            <person name="Petersen M."/>
            <person name="Berrin J.G."/>
            <person name="Delaux P.M."/>
            <person name="Dal Grande F."/>
            <person name="Keller J."/>
        </authorList>
    </citation>
    <scope>NUCLEOTIDE SEQUENCE [LARGE SCALE GENOMIC DNA]</scope>
    <source>
        <strain evidence="8 9">SAG 2043</strain>
    </source>
</reference>
<evidence type="ECO:0000256" key="2">
    <source>
        <dbReference type="ARBA" id="ARBA00012573"/>
    </source>
</evidence>
<dbReference type="GO" id="GO:0000379">
    <property type="term" value="P:tRNA-type intron splice site recognition and cleavage"/>
    <property type="evidence" value="ECO:0007669"/>
    <property type="project" value="TreeGrafter"/>
</dbReference>
<evidence type="ECO:0000313" key="8">
    <source>
        <dbReference type="EMBL" id="KAK9808607.1"/>
    </source>
</evidence>
<evidence type="ECO:0000256" key="1">
    <source>
        <dbReference type="ARBA" id="ARBA00008078"/>
    </source>
</evidence>
<keyword evidence="9" id="KW-1185">Reference proteome</keyword>
<dbReference type="PANTHER" id="PTHR13070:SF0">
    <property type="entry name" value="TRNA-SPLICING ENDONUCLEASE SUBUNIT SEN34"/>
    <property type="match status" value="1"/>
</dbReference>
<dbReference type="Pfam" id="PF01974">
    <property type="entry name" value="tRNA_int_endo"/>
    <property type="match status" value="1"/>
</dbReference>
<dbReference type="Proteomes" id="UP001489004">
    <property type="component" value="Unassembled WGS sequence"/>
</dbReference>
<dbReference type="AlphaFoldDB" id="A0AAW1PIA2"/>
<organism evidence="8 9">
    <name type="scientific">[Myrmecia] bisecta</name>
    <dbReference type="NCBI Taxonomy" id="41462"/>
    <lineage>
        <taxon>Eukaryota</taxon>
        <taxon>Viridiplantae</taxon>
        <taxon>Chlorophyta</taxon>
        <taxon>core chlorophytes</taxon>
        <taxon>Trebouxiophyceae</taxon>
        <taxon>Trebouxiales</taxon>
        <taxon>Trebouxiaceae</taxon>
        <taxon>Myrmecia</taxon>
    </lineage>
</organism>
<dbReference type="InterPro" id="IPR036167">
    <property type="entry name" value="tRNA_intron_Endo_cat-like_sf"/>
</dbReference>
<proteinExistence type="inferred from homology"/>
<name>A0AAW1PIA2_9CHLO</name>
<comment type="caution">
    <text evidence="8">The sequence shown here is derived from an EMBL/GenBank/DDBJ whole genome shotgun (WGS) entry which is preliminary data.</text>
</comment>
<dbReference type="GO" id="GO:0005634">
    <property type="term" value="C:nucleus"/>
    <property type="evidence" value="ECO:0007669"/>
    <property type="project" value="UniProtKB-ARBA"/>
</dbReference>
<dbReference type="GO" id="GO:0003676">
    <property type="term" value="F:nucleic acid binding"/>
    <property type="evidence" value="ECO:0007669"/>
    <property type="project" value="InterPro"/>
</dbReference>
<protein>
    <recommendedName>
        <fullName evidence="2">tRNA-intron lyase</fullName>
        <ecNumber evidence="2">4.6.1.16</ecNumber>
    </recommendedName>
</protein>
<evidence type="ECO:0000259" key="7">
    <source>
        <dbReference type="Pfam" id="PF26577"/>
    </source>
</evidence>
<comment type="catalytic activity">
    <reaction evidence="5">
        <text>pretRNA = a 3'-half-tRNA molecule with a 5'-OH end + a 5'-half-tRNA molecule with a 2',3'-cyclic phosphate end + an intron with a 2',3'-cyclic phosphate and a 5'-hydroxyl terminus.</text>
        <dbReference type="EC" id="4.6.1.16"/>
    </reaction>
</comment>
<feature type="domain" description="tRNA intron endonuclease catalytic" evidence="6">
    <location>
        <begin position="162"/>
        <end position="241"/>
    </location>
</feature>
<gene>
    <name evidence="8" type="ORF">WJX72_000487</name>
</gene>